<evidence type="ECO:0000256" key="1">
    <source>
        <dbReference type="SAM" id="Phobius"/>
    </source>
</evidence>
<keyword evidence="1" id="KW-1133">Transmembrane helix</keyword>
<dbReference type="AlphaFoldDB" id="A0A323TWX8"/>
<evidence type="ECO:0000313" key="2">
    <source>
        <dbReference type="EMBL" id="PZA04297.1"/>
    </source>
</evidence>
<comment type="caution">
    <text evidence="2">The sequence shown here is derived from an EMBL/GenBank/DDBJ whole genome shotgun (WGS) entry which is preliminary data.</text>
</comment>
<proteinExistence type="predicted"/>
<protein>
    <submittedName>
        <fullName evidence="2">Uncharacterized protein</fullName>
    </submittedName>
</protein>
<feature type="transmembrane region" description="Helical" evidence="1">
    <location>
        <begin position="89"/>
        <end position="107"/>
    </location>
</feature>
<gene>
    <name evidence="2" type="ORF">DNF10_06775</name>
</gene>
<feature type="transmembrane region" description="Helical" evidence="1">
    <location>
        <begin position="114"/>
        <end position="135"/>
    </location>
</feature>
<reference evidence="2" key="1">
    <citation type="submission" date="2018-06" db="EMBL/GenBank/DDBJ databases">
        <title>Sequence of the Fusobacterium nucleatum str. 12230 genome.</title>
        <authorList>
            <person name="Navarre W."/>
        </authorList>
    </citation>
    <scope>NUCLEOTIDE SEQUENCE [LARGE SCALE GENOMIC DNA]</scope>
    <source>
        <strain evidence="2">12230</strain>
    </source>
</reference>
<feature type="transmembrane region" description="Helical" evidence="1">
    <location>
        <begin position="141"/>
        <end position="160"/>
    </location>
</feature>
<sequence length="169" mass="20498">MKKYFIILLHYIFFFCLLYKIKKTTFPYYDKISTFISLELIGLFIFYSVCSILKSIKYLEEKIIMYSIFCFFITIFFYHIGYIELISRVYFFMILPMTAFGIIYCFILRDLFSLIFLITILYFFVLFYIGIPYEIGNPIPSFRELFSIHSLVTVLYSLLLKKNNNRYIK</sequence>
<feature type="transmembrane region" description="Helical" evidence="1">
    <location>
        <begin position="63"/>
        <end position="83"/>
    </location>
</feature>
<dbReference type="EMBL" id="QKOC01000008">
    <property type="protein sequence ID" value="PZA04297.1"/>
    <property type="molecule type" value="Genomic_DNA"/>
</dbReference>
<keyword evidence="1" id="KW-0472">Membrane</keyword>
<accession>A0A323TWX8</accession>
<keyword evidence="1" id="KW-0812">Transmembrane</keyword>
<feature type="transmembrane region" description="Helical" evidence="1">
    <location>
        <begin position="33"/>
        <end position="56"/>
    </location>
</feature>
<feature type="transmembrane region" description="Helical" evidence="1">
    <location>
        <begin position="5"/>
        <end position="21"/>
    </location>
</feature>
<organism evidence="2">
    <name type="scientific">Fusobacterium nucleatum</name>
    <dbReference type="NCBI Taxonomy" id="851"/>
    <lineage>
        <taxon>Bacteria</taxon>
        <taxon>Fusobacteriati</taxon>
        <taxon>Fusobacteriota</taxon>
        <taxon>Fusobacteriia</taxon>
        <taxon>Fusobacteriales</taxon>
        <taxon>Fusobacteriaceae</taxon>
        <taxon>Fusobacterium</taxon>
    </lineage>
</organism>
<name>A0A323TWX8_FUSNU</name>